<name>A0A4S9LIC8_AURPU</name>
<reference evidence="1 2" key="1">
    <citation type="submission" date="2018-10" db="EMBL/GenBank/DDBJ databases">
        <title>Fifty Aureobasidium pullulans genomes reveal a recombining polyextremotolerant generalist.</title>
        <authorList>
            <person name="Gostincar C."/>
            <person name="Turk M."/>
            <person name="Zajc J."/>
            <person name="Gunde-Cimerman N."/>
        </authorList>
    </citation>
    <scope>NUCLEOTIDE SEQUENCE [LARGE SCALE GENOMIC DNA]</scope>
    <source>
        <strain evidence="1 2">EXF-6604</strain>
    </source>
</reference>
<evidence type="ECO:0000313" key="1">
    <source>
        <dbReference type="EMBL" id="THY29286.1"/>
    </source>
</evidence>
<protein>
    <submittedName>
        <fullName evidence="1">Uncharacterized protein</fullName>
    </submittedName>
</protein>
<dbReference type="EMBL" id="QZBD01000103">
    <property type="protein sequence ID" value="THY29286.1"/>
    <property type="molecule type" value="Genomic_DNA"/>
</dbReference>
<evidence type="ECO:0000313" key="2">
    <source>
        <dbReference type="Proteomes" id="UP000306584"/>
    </source>
</evidence>
<proteinExistence type="predicted"/>
<organism evidence="1 2">
    <name type="scientific">Aureobasidium pullulans</name>
    <name type="common">Black yeast</name>
    <name type="synonym">Pullularia pullulans</name>
    <dbReference type="NCBI Taxonomy" id="5580"/>
    <lineage>
        <taxon>Eukaryota</taxon>
        <taxon>Fungi</taxon>
        <taxon>Dikarya</taxon>
        <taxon>Ascomycota</taxon>
        <taxon>Pezizomycotina</taxon>
        <taxon>Dothideomycetes</taxon>
        <taxon>Dothideomycetidae</taxon>
        <taxon>Dothideales</taxon>
        <taxon>Saccotheciaceae</taxon>
        <taxon>Aureobasidium</taxon>
    </lineage>
</organism>
<comment type="caution">
    <text evidence="1">The sequence shown here is derived from an EMBL/GenBank/DDBJ whole genome shotgun (WGS) entry which is preliminary data.</text>
</comment>
<gene>
    <name evidence="1" type="ORF">D6D01_03608</name>
</gene>
<accession>A0A4S9LIC8</accession>
<dbReference type="Proteomes" id="UP000306584">
    <property type="component" value="Unassembled WGS sequence"/>
</dbReference>
<dbReference type="AlphaFoldDB" id="A0A4S9LIC8"/>
<sequence>MRRKSLSEMSLSNRRMLGDLKVVRRSTALSAFCWPTSCPNPTRLLASNAIKVSMYRKTGLSFAISVHKMWWPHKLFFAPRYFLLLHQSLTHFLSLLVDRHYSHPLLMPQSLTPSETCLSRGKMESQMGQLSKESSRPCVSTRRADRANNASPCLRCFV</sequence>